<evidence type="ECO:0000313" key="1">
    <source>
        <dbReference type="EMBL" id="CAK0808545.1"/>
    </source>
</evidence>
<keyword evidence="2" id="KW-1185">Reference proteome</keyword>
<evidence type="ECO:0000313" key="2">
    <source>
        <dbReference type="Proteomes" id="UP001189429"/>
    </source>
</evidence>
<name>A0ABN9QQN3_9DINO</name>
<protein>
    <submittedName>
        <fullName evidence="1">Uncharacterized protein</fullName>
    </submittedName>
</protein>
<accession>A0ABN9QQN3</accession>
<comment type="caution">
    <text evidence="1">The sequence shown here is derived from an EMBL/GenBank/DDBJ whole genome shotgun (WGS) entry which is preliminary data.</text>
</comment>
<feature type="non-terminal residue" evidence="1">
    <location>
        <position position="1"/>
    </location>
</feature>
<organism evidence="1 2">
    <name type="scientific">Prorocentrum cordatum</name>
    <dbReference type="NCBI Taxonomy" id="2364126"/>
    <lineage>
        <taxon>Eukaryota</taxon>
        <taxon>Sar</taxon>
        <taxon>Alveolata</taxon>
        <taxon>Dinophyceae</taxon>
        <taxon>Prorocentrales</taxon>
        <taxon>Prorocentraceae</taxon>
        <taxon>Prorocentrum</taxon>
    </lineage>
</organism>
<sequence>VQPLLKTKYAVLMHNDAYPLERDFACEMYRALEANPHYPIAAPQIYETAAEGVIVPHGHHQNLHARPSASGQGLRIDYDLSLHLLTQRKPEDFSEGPQVDFLEDHAFFARSDRLSGRLGCGQEGPATSVHLVTVSDKSFISEAVGVFILSIHSTQGH</sequence>
<gene>
    <name evidence="1" type="ORF">PCOR1329_LOCUS14118</name>
</gene>
<reference evidence="1" key="1">
    <citation type="submission" date="2023-10" db="EMBL/GenBank/DDBJ databases">
        <authorList>
            <person name="Chen Y."/>
            <person name="Shah S."/>
            <person name="Dougan E. K."/>
            <person name="Thang M."/>
            <person name="Chan C."/>
        </authorList>
    </citation>
    <scope>NUCLEOTIDE SEQUENCE [LARGE SCALE GENOMIC DNA]</scope>
</reference>
<dbReference type="EMBL" id="CAUYUJ010004206">
    <property type="protein sequence ID" value="CAK0808545.1"/>
    <property type="molecule type" value="Genomic_DNA"/>
</dbReference>
<dbReference type="Proteomes" id="UP001189429">
    <property type="component" value="Unassembled WGS sequence"/>
</dbReference>
<proteinExistence type="predicted"/>